<keyword evidence="9 11" id="KW-0472">Membrane</keyword>
<feature type="transmembrane region" description="Helical" evidence="11">
    <location>
        <begin position="139"/>
        <end position="157"/>
    </location>
</feature>
<dbReference type="InterPro" id="IPR000515">
    <property type="entry name" value="MetI-like"/>
</dbReference>
<keyword evidence="7 11" id="KW-0812">Transmembrane</keyword>
<reference evidence="13 14" key="1">
    <citation type="submission" date="2015-12" db="EMBL/GenBank/DDBJ databases">
        <title>Draft genome sequence of Mesorhizobium sp. UFLA 01-765, a multitolerant efficient symbiont and plant-growth promoting strain isolated from Zn-mining soil using Leucaena leucocephala as a trap plant.</title>
        <authorList>
            <person name="Rangel W.M."/>
            <person name="Thijs S."/>
            <person name="Longatti S.M."/>
            <person name="Moreira F.M."/>
            <person name="Weyens N."/>
            <person name="Vangronsveld J."/>
            <person name="Van Hamme J.D."/>
            <person name="Bottos E.M."/>
            <person name="Rineau F."/>
        </authorList>
    </citation>
    <scope>NUCLEOTIDE SEQUENCE [LARGE SCALE GENOMIC DNA]</scope>
    <source>
        <strain evidence="13 14">UFLA 01-765</strain>
    </source>
</reference>
<feature type="transmembrane region" description="Helical" evidence="11">
    <location>
        <begin position="74"/>
        <end position="94"/>
    </location>
</feature>
<dbReference type="EMBL" id="LPWA01000165">
    <property type="protein sequence ID" value="KUM23417.1"/>
    <property type="molecule type" value="Genomic_DNA"/>
</dbReference>
<sequence length="277" mass="30661">MITTTFKARLSTALLFMICGIVAFPMFWALSTSLRIEAEAVTFPPNLLPRTWTLEHYLAVFRNDTFPLELVNSLFYSTAATLLAILVSLPAAYAASRFDSPDRDRLMMLILATAMIPGVAILIPLYLLLDHSGLLNSRLAVIVISAAYFAPQSVWFMKNFIDTVPRELDEAAMIDGASTWTILHKVIFPLIRPGLAAIFVLGFIITWNDYIIVAVFYPDTLGRTLQVALVNQVFDSIGISWTYLMSFAIVSSIPVVLLFLLAQKWFVAGLTAGSVKG</sequence>
<feature type="transmembrane region" description="Helical" evidence="11">
    <location>
        <begin position="237"/>
        <end position="261"/>
    </location>
</feature>
<name>A0A101KMF1_RHILI</name>
<dbReference type="Proteomes" id="UP000053176">
    <property type="component" value="Unassembled WGS sequence"/>
</dbReference>
<keyword evidence="6" id="KW-0762">Sugar transport</keyword>
<dbReference type="PANTHER" id="PTHR32243:SF50">
    <property type="entry name" value="MALTOSE_MALTODEXTRIN TRANSPORT SYSTEM PERMEASE PROTEIN MALG"/>
    <property type="match status" value="1"/>
</dbReference>
<dbReference type="AlphaFoldDB" id="A0A101KMF1"/>
<evidence type="ECO:0000256" key="4">
    <source>
        <dbReference type="ARBA" id="ARBA00022448"/>
    </source>
</evidence>
<evidence type="ECO:0000256" key="1">
    <source>
        <dbReference type="ARBA" id="ARBA00002264"/>
    </source>
</evidence>
<dbReference type="GO" id="GO:0005886">
    <property type="term" value="C:plasma membrane"/>
    <property type="evidence" value="ECO:0007669"/>
    <property type="project" value="UniProtKB-SubCell"/>
</dbReference>
<accession>A0A101KMF1</accession>
<comment type="caution">
    <text evidence="13">The sequence shown here is derived from an EMBL/GenBank/DDBJ whole genome shotgun (WGS) entry which is preliminary data.</text>
</comment>
<feature type="domain" description="ABC transmembrane type-1" evidence="12">
    <location>
        <begin position="70"/>
        <end position="262"/>
    </location>
</feature>
<evidence type="ECO:0000256" key="6">
    <source>
        <dbReference type="ARBA" id="ARBA00022597"/>
    </source>
</evidence>
<dbReference type="InterPro" id="IPR050901">
    <property type="entry name" value="BP-dep_ABC_trans_perm"/>
</dbReference>
<dbReference type="GO" id="GO:0055085">
    <property type="term" value="P:transmembrane transport"/>
    <property type="evidence" value="ECO:0007669"/>
    <property type="project" value="InterPro"/>
</dbReference>
<dbReference type="PROSITE" id="PS50928">
    <property type="entry name" value="ABC_TM1"/>
    <property type="match status" value="1"/>
</dbReference>
<dbReference type="OrthoDB" id="9815445at2"/>
<dbReference type="InterPro" id="IPR035906">
    <property type="entry name" value="MetI-like_sf"/>
</dbReference>
<proteinExistence type="inferred from homology"/>
<evidence type="ECO:0000256" key="8">
    <source>
        <dbReference type="ARBA" id="ARBA00022989"/>
    </source>
</evidence>
<comment type="function">
    <text evidence="1">Part of the ABC transporter complex MalEFGK involved in maltose/maltodextrin import. Probably responsible for the translocation of the substrate across the membrane.</text>
</comment>
<evidence type="ECO:0000256" key="10">
    <source>
        <dbReference type="ARBA" id="ARBA00041109"/>
    </source>
</evidence>
<organism evidence="13 14">
    <name type="scientific">Rhizobium loti</name>
    <name type="common">Mesorhizobium loti</name>
    <dbReference type="NCBI Taxonomy" id="381"/>
    <lineage>
        <taxon>Bacteria</taxon>
        <taxon>Pseudomonadati</taxon>
        <taxon>Pseudomonadota</taxon>
        <taxon>Alphaproteobacteria</taxon>
        <taxon>Hyphomicrobiales</taxon>
        <taxon>Phyllobacteriaceae</taxon>
        <taxon>Mesorhizobium</taxon>
    </lineage>
</organism>
<comment type="similarity">
    <text evidence="3">Belongs to the binding-protein-dependent transport system permease family. MalFG subfamily.</text>
</comment>
<keyword evidence="4 11" id="KW-0813">Transport</keyword>
<evidence type="ECO:0000256" key="11">
    <source>
        <dbReference type="RuleBase" id="RU363032"/>
    </source>
</evidence>
<comment type="subcellular location">
    <subcellularLocation>
        <location evidence="2 11">Cell membrane</location>
        <topology evidence="2 11">Multi-pass membrane protein</topology>
    </subcellularLocation>
</comment>
<keyword evidence="5" id="KW-1003">Cell membrane</keyword>
<dbReference type="PANTHER" id="PTHR32243">
    <property type="entry name" value="MALTOSE TRANSPORT SYSTEM PERMEASE-RELATED"/>
    <property type="match status" value="1"/>
</dbReference>
<evidence type="ECO:0000313" key="13">
    <source>
        <dbReference type="EMBL" id="KUM23417.1"/>
    </source>
</evidence>
<keyword evidence="8 11" id="KW-1133">Transmembrane helix</keyword>
<evidence type="ECO:0000256" key="7">
    <source>
        <dbReference type="ARBA" id="ARBA00022692"/>
    </source>
</evidence>
<protein>
    <recommendedName>
        <fullName evidence="10">Maltose/maltodextrin transport system permease protein MalG</fullName>
    </recommendedName>
</protein>
<evidence type="ECO:0000256" key="9">
    <source>
        <dbReference type="ARBA" id="ARBA00023136"/>
    </source>
</evidence>
<evidence type="ECO:0000313" key="14">
    <source>
        <dbReference type="Proteomes" id="UP000053176"/>
    </source>
</evidence>
<evidence type="ECO:0000256" key="3">
    <source>
        <dbReference type="ARBA" id="ARBA00009047"/>
    </source>
</evidence>
<evidence type="ECO:0000259" key="12">
    <source>
        <dbReference type="PROSITE" id="PS50928"/>
    </source>
</evidence>
<feature type="transmembrane region" description="Helical" evidence="11">
    <location>
        <begin position="12"/>
        <end position="30"/>
    </location>
</feature>
<gene>
    <name evidence="13" type="ORF">AU467_33500</name>
</gene>
<feature type="transmembrane region" description="Helical" evidence="11">
    <location>
        <begin position="106"/>
        <end position="127"/>
    </location>
</feature>
<dbReference type="SUPFAM" id="SSF161098">
    <property type="entry name" value="MetI-like"/>
    <property type="match status" value="1"/>
</dbReference>
<dbReference type="CDD" id="cd06261">
    <property type="entry name" value="TM_PBP2"/>
    <property type="match status" value="1"/>
</dbReference>
<dbReference type="Pfam" id="PF00528">
    <property type="entry name" value="BPD_transp_1"/>
    <property type="match status" value="1"/>
</dbReference>
<evidence type="ECO:0000256" key="2">
    <source>
        <dbReference type="ARBA" id="ARBA00004651"/>
    </source>
</evidence>
<feature type="transmembrane region" description="Helical" evidence="11">
    <location>
        <begin position="195"/>
        <end position="217"/>
    </location>
</feature>
<evidence type="ECO:0000256" key="5">
    <source>
        <dbReference type="ARBA" id="ARBA00022475"/>
    </source>
</evidence>
<dbReference type="Gene3D" id="1.10.3720.10">
    <property type="entry name" value="MetI-like"/>
    <property type="match status" value="1"/>
</dbReference>